<evidence type="ECO:0000313" key="3">
    <source>
        <dbReference type="Proteomes" id="UP000000798"/>
    </source>
</evidence>
<evidence type="ECO:0000259" key="1">
    <source>
        <dbReference type="Pfam" id="PF05036"/>
    </source>
</evidence>
<organism evidence="2 3">
    <name type="scientific">Aquifex aeolicus (strain VF5)</name>
    <dbReference type="NCBI Taxonomy" id="224324"/>
    <lineage>
        <taxon>Bacteria</taxon>
        <taxon>Pseudomonadati</taxon>
        <taxon>Aquificota</taxon>
        <taxon>Aquificia</taxon>
        <taxon>Aquificales</taxon>
        <taxon>Aquificaceae</taxon>
        <taxon>Aquifex</taxon>
    </lineage>
</organism>
<dbReference type="EnsemblBacteria" id="AAC07561">
    <property type="protein sequence ID" value="AAC07561"/>
    <property type="gene ID" value="aq_1689"/>
</dbReference>
<feature type="domain" description="SPOR" evidence="1">
    <location>
        <begin position="22"/>
        <end position="90"/>
    </location>
</feature>
<sequence>MRKRVLLSLLLLLITISVARSENYYCVQVASSEKLEDLIPLFEKFKNMDNVRIEKIGGFYTLRIGFYLNKSDVLKILPEIKEKYRDAFVRVCEYDLSRVVFPKPEKVITLEQQEIEESKTTKENFLMLLEKNIEELKKLTEIIARGNTTKVKPFEKLESTVVEMYKQKEKSYKRAFPLYINGEFRYRGKALTGENLLGDKWYSYLGLKLSFFRRGFADFKYEKERAKFAKLFSEFDIQKEYTYLLAFQSQEEVFLKGLKYELGVVESEKNKTLSLLKDWVKFTESYDKSLGFPYRELIKKEELEGIESVSNGFFLKPMKINVEEFMKYYEKRKKDVEEYLKKFEIKTTDKWFYLRHTDLDVFARYYFAGKDGNTRDFWALGLRFELPIPYIITDLGKVDKLEILSFKERARLSYATTYSFLFDYISRINRNYSNIVNHLEQINVNFLEIEREIYFWKNGLREANYTLILRNLLDTYHRLEQLIYLKYINYVYIQKLIYFMDIKEEEIIRRILDG</sequence>
<dbReference type="PIR" id="C70446">
    <property type="entry name" value="C70446"/>
</dbReference>
<dbReference type="KEGG" id="aae:aq_1689"/>
<dbReference type="AlphaFoldDB" id="O67596"/>
<dbReference type="InParanoid" id="O67596"/>
<dbReference type="OrthoDB" id="15419at2"/>
<dbReference type="HOGENOM" id="CLU_529614_0_0_0"/>
<dbReference type="STRING" id="224324.aq_1689"/>
<evidence type="ECO:0000313" key="2">
    <source>
        <dbReference type="EMBL" id="AAC07561.1"/>
    </source>
</evidence>
<gene>
    <name evidence="2" type="ordered locus">aq_1689</name>
</gene>
<dbReference type="PATRIC" id="fig|224324.8.peg.1303"/>
<dbReference type="Proteomes" id="UP000000798">
    <property type="component" value="Chromosome"/>
</dbReference>
<keyword evidence="3" id="KW-1185">Reference proteome</keyword>
<proteinExistence type="predicted"/>
<dbReference type="EMBL" id="AE000657">
    <property type="protein sequence ID" value="AAC07561.1"/>
    <property type="molecule type" value="Genomic_DNA"/>
</dbReference>
<protein>
    <recommendedName>
        <fullName evidence="1">SPOR domain-containing protein</fullName>
    </recommendedName>
</protein>
<dbReference type="InterPro" id="IPR007730">
    <property type="entry name" value="SPOR-like_dom"/>
</dbReference>
<dbReference type="GO" id="GO:0042834">
    <property type="term" value="F:peptidoglycan binding"/>
    <property type="evidence" value="ECO:0007669"/>
    <property type="project" value="InterPro"/>
</dbReference>
<dbReference type="RefSeq" id="WP_010881099.1">
    <property type="nucleotide sequence ID" value="NC_000918.1"/>
</dbReference>
<dbReference type="Pfam" id="PF05036">
    <property type="entry name" value="SPOR"/>
    <property type="match status" value="1"/>
</dbReference>
<reference evidence="2 3" key="1">
    <citation type="journal article" date="1998" name="Nature">
        <title>The complete genome of the hyperthermophilic bacterium Aquifex aeolicus.</title>
        <authorList>
            <person name="Deckert G."/>
            <person name="Warren P.V."/>
            <person name="Gaasterland T."/>
            <person name="Young W.G."/>
            <person name="Lenox A.L."/>
            <person name="Graham D.E."/>
            <person name="Overbeek R."/>
            <person name="Snead M.A."/>
            <person name="Keller M."/>
            <person name="Aujay M."/>
            <person name="Huber R."/>
            <person name="Feldman R.A."/>
            <person name="Short J.M."/>
            <person name="Olson G.J."/>
            <person name="Swanson R.V."/>
        </authorList>
    </citation>
    <scope>NUCLEOTIDE SEQUENCE [LARGE SCALE GENOMIC DNA]</scope>
    <source>
        <strain evidence="2 3">VF5</strain>
    </source>
</reference>
<accession>O67596</accession>
<name>O67596_AQUAE</name>